<protein>
    <submittedName>
        <fullName evidence="2">Uncharacterized protein</fullName>
    </submittedName>
</protein>
<accession>A0A6P2SAK1</accession>
<proteinExistence type="predicted"/>
<organism evidence="2 3">
    <name type="scientific">Burkholderia lata (strain ATCC 17760 / DSM 23089 / LMG 22485 / NCIMB 9086 / R18194 / 383)</name>
    <dbReference type="NCBI Taxonomy" id="482957"/>
    <lineage>
        <taxon>Bacteria</taxon>
        <taxon>Pseudomonadati</taxon>
        <taxon>Pseudomonadota</taxon>
        <taxon>Betaproteobacteria</taxon>
        <taxon>Burkholderiales</taxon>
        <taxon>Burkholderiaceae</taxon>
        <taxon>Burkholderia</taxon>
        <taxon>Burkholderia cepacia complex</taxon>
    </lineage>
</organism>
<feature type="region of interest" description="Disordered" evidence="1">
    <location>
        <begin position="66"/>
        <end position="103"/>
    </location>
</feature>
<dbReference type="EMBL" id="CABVPW010000058">
    <property type="protein sequence ID" value="VWC46890.1"/>
    <property type="molecule type" value="Genomic_DNA"/>
</dbReference>
<evidence type="ECO:0000256" key="1">
    <source>
        <dbReference type="SAM" id="MobiDB-lite"/>
    </source>
</evidence>
<evidence type="ECO:0000313" key="2">
    <source>
        <dbReference type="EMBL" id="VWC46890.1"/>
    </source>
</evidence>
<dbReference type="Proteomes" id="UP000494218">
    <property type="component" value="Unassembled WGS sequence"/>
</dbReference>
<gene>
    <name evidence="2" type="ORF">BLA23254_07430</name>
</gene>
<sequence>MSDKIEMTITINELVSPLLFERLSACPSARRRAALLKALAESALRQELTGRGGVASLAPVATAPFATQPSRQFEPVRPSSTGDNEGFEVLSVGDGSHDGARFDDSLHEQLGAWG</sequence>
<reference evidence="2 3" key="1">
    <citation type="submission" date="2019-09" db="EMBL/GenBank/DDBJ databases">
        <authorList>
            <person name="Depoorter E."/>
        </authorList>
    </citation>
    <scope>NUCLEOTIDE SEQUENCE [LARGE SCALE GENOMIC DNA]</scope>
    <source>
        <strain evidence="2">LMG 23254</strain>
    </source>
</reference>
<dbReference type="RefSeq" id="WP_175035409.1">
    <property type="nucleotide sequence ID" value="NZ_CABVPW010000058.1"/>
</dbReference>
<dbReference type="AlphaFoldDB" id="A0A6P2SAK1"/>
<name>A0A6P2SAK1_BURL3</name>
<evidence type="ECO:0000313" key="3">
    <source>
        <dbReference type="Proteomes" id="UP000494218"/>
    </source>
</evidence>